<gene>
    <name evidence="2" type="ORF">DDZ15_12040</name>
</gene>
<evidence type="ECO:0000313" key="3">
    <source>
        <dbReference type="Proteomes" id="UP000245533"/>
    </source>
</evidence>
<name>A0A316TNC1_9BACT</name>
<dbReference type="AlphaFoldDB" id="A0A316TNC1"/>
<protein>
    <recommendedName>
        <fullName evidence="1">Peptidase M28 domain-containing protein</fullName>
    </recommendedName>
</protein>
<dbReference type="InterPro" id="IPR045175">
    <property type="entry name" value="M28_fam"/>
</dbReference>
<dbReference type="Gene3D" id="3.40.630.10">
    <property type="entry name" value="Zn peptidases"/>
    <property type="match status" value="2"/>
</dbReference>
<dbReference type="SUPFAM" id="SSF53187">
    <property type="entry name" value="Zn-dependent exopeptidases"/>
    <property type="match status" value="1"/>
</dbReference>
<dbReference type="PROSITE" id="PS51257">
    <property type="entry name" value="PROKAR_LIPOPROTEIN"/>
    <property type="match status" value="1"/>
</dbReference>
<keyword evidence="3" id="KW-1185">Reference proteome</keyword>
<dbReference type="EMBL" id="QGGB01000008">
    <property type="protein sequence ID" value="PWN05910.1"/>
    <property type="molecule type" value="Genomic_DNA"/>
</dbReference>
<reference evidence="2 3" key="1">
    <citation type="submission" date="2018-05" db="EMBL/GenBank/DDBJ databases">
        <title>Rhodohalobacter halophilus gen. nov., sp. nov., a moderately halophilic member of the family Balneolaceae.</title>
        <authorList>
            <person name="Liu Z.-W."/>
        </authorList>
    </citation>
    <scope>NUCLEOTIDE SEQUENCE [LARGE SCALE GENOMIC DNA]</scope>
    <source>
        <strain evidence="2 3">8A47</strain>
    </source>
</reference>
<proteinExistence type="predicted"/>
<dbReference type="PANTHER" id="PTHR12147">
    <property type="entry name" value="METALLOPEPTIDASE M28 FAMILY MEMBER"/>
    <property type="match status" value="1"/>
</dbReference>
<dbReference type="Proteomes" id="UP000245533">
    <property type="component" value="Unassembled WGS sequence"/>
</dbReference>
<accession>A0A316TNC1</accession>
<evidence type="ECO:0000313" key="2">
    <source>
        <dbReference type="EMBL" id="PWN05910.1"/>
    </source>
</evidence>
<comment type="caution">
    <text evidence="2">The sequence shown here is derived from an EMBL/GenBank/DDBJ whole genome shotgun (WGS) entry which is preliminary data.</text>
</comment>
<dbReference type="PANTHER" id="PTHR12147:SF26">
    <property type="entry name" value="PEPTIDASE M28 DOMAIN-CONTAINING PROTEIN"/>
    <property type="match status" value="1"/>
</dbReference>
<feature type="domain" description="Peptidase M28" evidence="1">
    <location>
        <begin position="333"/>
        <end position="551"/>
    </location>
</feature>
<dbReference type="GO" id="GO:0006508">
    <property type="term" value="P:proteolysis"/>
    <property type="evidence" value="ECO:0007669"/>
    <property type="project" value="InterPro"/>
</dbReference>
<evidence type="ECO:0000259" key="1">
    <source>
        <dbReference type="Pfam" id="PF04389"/>
    </source>
</evidence>
<dbReference type="InterPro" id="IPR007484">
    <property type="entry name" value="Peptidase_M28"/>
</dbReference>
<dbReference type="GO" id="GO:0008235">
    <property type="term" value="F:metalloexopeptidase activity"/>
    <property type="evidence" value="ECO:0007669"/>
    <property type="project" value="InterPro"/>
</dbReference>
<sequence length="577" mass="64447">MRLSVLLPVRLNQNLTDMRHSILAAAVIILAGCAAQEKTGSKDAGGQNIYSFSEHITPGFLQTHLQIIAHDSLRGRATGTPGLKKAASYLSGYYEELGIKPMGDNGSYYQTYRINAEFTDSLLYDTFRIEGEELVKINHTKESADSQGEYIRLYGGTRSLTGDVVFAGFGLNDPEYNINHLEGTDLEEKWVLIFEDIPYVQDGDTLISPEITSNSRIQAILGERDAAGILLISDYSQDEFEDLAAVSSSLMSKPSSMSLAYRDGNRSTNRVYKGINQISPRMAATMLELDDQEDLEAFRQSLIEDAHEFRARETGYYLEYTPFEGPGYIETQNVIALLEGADPVLKEEVLVLMAHYDHIGVTQPNDEGDAINNGADDNGSGTVALMAIANAFQEAADRGYRPGRSVLFLHVSGEENGLLGSRYYSDHPVIPIEKTVANFNTDMVGRSDPENIEKGDTDYVYLIGGEIISSGLDSLVQAGNRKSVNMRLDRSYNDLDDPNQFYRRSDHWNFGRLEVPFVFFFTGVHEDYHRPSDHSDKIDYDKLSRVARLIYTSSVEVANYDGRPVVDNQQFIEITRR</sequence>
<dbReference type="Pfam" id="PF04389">
    <property type="entry name" value="Peptidase_M28"/>
    <property type="match status" value="1"/>
</dbReference>
<organism evidence="2 3">
    <name type="scientific">Rhodohalobacter mucosus</name>
    <dbReference type="NCBI Taxonomy" id="2079485"/>
    <lineage>
        <taxon>Bacteria</taxon>
        <taxon>Pseudomonadati</taxon>
        <taxon>Balneolota</taxon>
        <taxon>Balneolia</taxon>
        <taxon>Balneolales</taxon>
        <taxon>Balneolaceae</taxon>
        <taxon>Rhodohalobacter</taxon>
    </lineage>
</organism>